<dbReference type="InterPro" id="IPR005743">
    <property type="entry name" value="GyrA"/>
</dbReference>
<evidence type="ECO:0000256" key="5">
    <source>
        <dbReference type="ARBA" id="ARBA00023029"/>
    </source>
</evidence>
<comment type="caution">
    <text evidence="12">The sequence shown here is derived from an EMBL/GenBank/DDBJ whole genome shotgun (WGS) entry which is preliminary data.</text>
</comment>
<keyword evidence="6 9" id="KW-0238">DNA-binding</keyword>
<evidence type="ECO:0000256" key="7">
    <source>
        <dbReference type="ARBA" id="ARBA00023235"/>
    </source>
</evidence>
<keyword evidence="9" id="KW-0963">Cytoplasm</keyword>
<sequence length="825" mass="91772">MAESIDPTIEKNIGKVELIEITDEMQRSYLDYAMSVIVTRALPDVRDGLKPVHRRILFAMHELGLTHEAKYRKSATVVGDVLGKYHPHGDSPVYDALVRLAQDFSMRVPLVDGQGNFGSVDGDPPAAMRYTEARMAKVSAEMLADIEKNTVDFSENFDGTRKEPRVLPSKIPNLLLNGSSGIAVGMATNIPPHNLNEVCDAVIHLINNPDETVEDLMKFIKGPDFPTGGAIFDINEIRAAYASGKGKIVMRATAEIEEDRTGRFNIIITQLPYQVNKALLIARIAALVKEKKLDGIFDLRDESDKDGMRIVIELKRDARPRSILNNLYKHTAMQLAFNVNTVALVNGVPLTLTLKQILTEYIRHRQQIVTRRTQFDLDAAKHRAHILEGLKIALDHLDDVIETIKKSKDADVAKMNLMKKFQLTQIQATAILDMQLRRLAALERQKIEDEYKQVLKTITYLEDLLASPKKILGVIEKELEEIKEKFGDARRTRVYQSPVGDFSEEDLIPAEQVIVTITKSGYVKRSPMSTFRTQARGGKGVSGVAMKEEDTVADIFSANTHDFLMFFTNKGRLFQIKVYELPEGSRYSKGAAIINLINLEQDEKVTSILSVPKGTKKSSGFLFMATKNGVVKKTTVSEFEHIRKSGMIAIKLGSSDELSWVKLTGGNDQIIMVTRNGMSIRFSEKNVRAMGRPTAGVIGIRLRKDDTVITMDKAIPKGELAVITAHGFGKKSKIEDWPLQTRAGLGVKAADVTGRNGKIVAAQIIDKEDKDMLITSKNGQVIKLPMKDIPILTRQTQGVILIRFSDKSDVVAAASSLKRDKEGKK</sequence>
<dbReference type="STRING" id="1802596.A2Z11_02670"/>
<dbReference type="Proteomes" id="UP000176389">
    <property type="component" value="Unassembled WGS sequence"/>
</dbReference>
<dbReference type="GO" id="GO:0005524">
    <property type="term" value="F:ATP binding"/>
    <property type="evidence" value="ECO:0007669"/>
    <property type="project" value="UniProtKB-UniRule"/>
</dbReference>
<comment type="similarity">
    <text evidence="2 9">Belongs to the type II topoisomerase GyrA/ParC subunit family.</text>
</comment>
<dbReference type="FunFam" id="2.120.10.90:FF:000005">
    <property type="entry name" value="DNA topoisomerase 4 subunit A"/>
    <property type="match status" value="1"/>
</dbReference>
<comment type="function">
    <text evidence="9">A type II topoisomerase that negatively supercoils closed circular double-stranded (ds) DNA in an ATP-dependent manner to modulate DNA topology and maintain chromosomes in an underwound state. Negative supercoiling favors strand separation, and DNA replication, transcription, recombination and repair, all of which involve strand separation. Also able to catalyze the interconversion of other topological isomers of dsDNA rings, including catenanes and knotted rings. Type II topoisomerases break and join 2 DNA strands simultaneously in an ATP-dependent manner.</text>
</comment>
<feature type="short sequence motif" description="GyrA-box" evidence="9">
    <location>
        <begin position="534"/>
        <end position="540"/>
    </location>
</feature>
<dbReference type="InterPro" id="IPR013757">
    <property type="entry name" value="Topo_IIA_A_a_sf"/>
</dbReference>
<feature type="domain" description="Topo IIA-type catalytic" evidence="11">
    <location>
        <begin position="42"/>
        <end position="507"/>
    </location>
</feature>
<dbReference type="EC" id="5.6.2.2" evidence="9"/>
<accession>A0A1G1WGT8</accession>
<dbReference type="GO" id="GO:0009330">
    <property type="term" value="C:DNA topoisomerase type II (double strand cut, ATP-hydrolyzing) complex"/>
    <property type="evidence" value="ECO:0007669"/>
    <property type="project" value="TreeGrafter"/>
</dbReference>
<keyword evidence="7 9" id="KW-0413">Isomerase</keyword>
<dbReference type="PANTHER" id="PTHR43493:SF5">
    <property type="entry name" value="DNA GYRASE SUBUNIT A, CHLOROPLASTIC_MITOCHONDRIAL"/>
    <property type="match status" value="1"/>
</dbReference>
<dbReference type="Pfam" id="PF03989">
    <property type="entry name" value="DNA_gyraseA_C"/>
    <property type="match status" value="6"/>
</dbReference>
<dbReference type="Gene3D" id="3.30.1360.40">
    <property type="match status" value="1"/>
</dbReference>
<name>A0A1G1WGT8_9BACT</name>
<evidence type="ECO:0000256" key="1">
    <source>
        <dbReference type="ARBA" id="ARBA00000185"/>
    </source>
</evidence>
<dbReference type="InterPro" id="IPR013758">
    <property type="entry name" value="Topo_IIA_A/C_ab"/>
</dbReference>
<evidence type="ECO:0000256" key="3">
    <source>
        <dbReference type="ARBA" id="ARBA00022741"/>
    </source>
</evidence>
<comment type="subunit">
    <text evidence="9">Heterotetramer, composed of two GyrA and two GyrB chains. In the heterotetramer, GyrA contains the active site tyrosine that forms a transient covalent intermediate with DNA, while GyrB binds cofactors and catalyzes ATP hydrolysis.</text>
</comment>
<proteinExistence type="inferred from homology"/>
<evidence type="ECO:0000313" key="12">
    <source>
        <dbReference type="EMBL" id="OGY26938.1"/>
    </source>
</evidence>
<comment type="catalytic activity">
    <reaction evidence="1 9 10">
        <text>ATP-dependent breakage, passage and rejoining of double-stranded DNA.</text>
        <dbReference type="EC" id="5.6.2.2"/>
    </reaction>
</comment>
<keyword evidence="3 9" id="KW-0547">Nucleotide-binding</keyword>
<dbReference type="Pfam" id="PF00521">
    <property type="entry name" value="DNA_topoisoIV"/>
    <property type="match status" value="1"/>
</dbReference>
<dbReference type="GO" id="GO:0006265">
    <property type="term" value="P:DNA topological change"/>
    <property type="evidence" value="ECO:0007669"/>
    <property type="project" value="UniProtKB-UniRule"/>
</dbReference>
<dbReference type="NCBIfam" id="NF004043">
    <property type="entry name" value="PRK05560.1"/>
    <property type="match status" value="1"/>
</dbReference>
<comment type="subunit">
    <text evidence="8">Heterotetramer composed of ParC and ParE.</text>
</comment>
<dbReference type="AlphaFoldDB" id="A0A1G1WGT8"/>
<feature type="active site" description="O-(5'-phospho-DNA)-tyrosine intermediate" evidence="9 10">
    <location>
        <position position="130"/>
    </location>
</feature>
<dbReference type="PANTHER" id="PTHR43493">
    <property type="entry name" value="DNA GYRASE/TOPOISOMERASE SUBUNIT A"/>
    <property type="match status" value="1"/>
</dbReference>
<dbReference type="InterPro" id="IPR050220">
    <property type="entry name" value="Type_II_DNA_Topoisomerases"/>
</dbReference>
<dbReference type="FunFam" id="1.10.268.10:FF:000001">
    <property type="entry name" value="DNA gyrase subunit A"/>
    <property type="match status" value="1"/>
</dbReference>
<evidence type="ECO:0000259" key="11">
    <source>
        <dbReference type="PROSITE" id="PS52040"/>
    </source>
</evidence>
<comment type="miscellaneous">
    <text evidence="9">Few gyrases are as efficient as E.coli at forming negative supercoils. Not all organisms have 2 type II topoisomerases; in organisms with a single type II topoisomerase this enzyme also has to decatenate newly replicated chromosomes.</text>
</comment>
<dbReference type="NCBIfam" id="NF004044">
    <property type="entry name" value="PRK05561.1"/>
    <property type="match status" value="1"/>
</dbReference>
<evidence type="ECO:0000256" key="6">
    <source>
        <dbReference type="ARBA" id="ARBA00023125"/>
    </source>
</evidence>
<dbReference type="Gene3D" id="1.10.268.10">
    <property type="entry name" value="Topoisomerase, domain 3"/>
    <property type="match status" value="1"/>
</dbReference>
<dbReference type="InterPro" id="IPR013760">
    <property type="entry name" value="Topo_IIA-like_dom_sf"/>
</dbReference>
<dbReference type="Gene3D" id="3.90.199.10">
    <property type="entry name" value="Topoisomerase II, domain 5"/>
    <property type="match status" value="1"/>
</dbReference>
<dbReference type="InterPro" id="IPR035516">
    <property type="entry name" value="Gyrase/topoIV_suA_C"/>
</dbReference>
<dbReference type="GO" id="GO:0006261">
    <property type="term" value="P:DNA-templated DNA replication"/>
    <property type="evidence" value="ECO:0007669"/>
    <property type="project" value="UniProtKB-UniRule"/>
</dbReference>
<dbReference type="EMBL" id="MHCS01000007">
    <property type="protein sequence ID" value="OGY26938.1"/>
    <property type="molecule type" value="Genomic_DNA"/>
</dbReference>
<comment type="subcellular location">
    <subcellularLocation>
        <location evidence="9">Cytoplasm</location>
    </subcellularLocation>
</comment>
<dbReference type="FunFam" id="3.90.199.10:FF:000001">
    <property type="entry name" value="DNA gyrase subunit A"/>
    <property type="match status" value="1"/>
</dbReference>
<gene>
    <name evidence="9" type="primary">gyrA</name>
    <name evidence="12" type="ORF">A2Z11_02670</name>
</gene>
<dbReference type="SUPFAM" id="SSF56719">
    <property type="entry name" value="Type II DNA topoisomerase"/>
    <property type="match status" value="1"/>
</dbReference>
<evidence type="ECO:0000313" key="13">
    <source>
        <dbReference type="Proteomes" id="UP000176389"/>
    </source>
</evidence>
<evidence type="ECO:0000256" key="2">
    <source>
        <dbReference type="ARBA" id="ARBA00008263"/>
    </source>
</evidence>
<dbReference type="GO" id="GO:0003677">
    <property type="term" value="F:DNA binding"/>
    <property type="evidence" value="ECO:0007669"/>
    <property type="project" value="UniProtKB-UniRule"/>
</dbReference>
<dbReference type="GO" id="GO:0005737">
    <property type="term" value="C:cytoplasm"/>
    <property type="evidence" value="ECO:0007669"/>
    <property type="project" value="UniProtKB-SubCell"/>
</dbReference>
<dbReference type="GO" id="GO:0034335">
    <property type="term" value="F:DNA negative supercoiling activity"/>
    <property type="evidence" value="ECO:0007669"/>
    <property type="project" value="UniProtKB-ARBA"/>
</dbReference>
<dbReference type="SMART" id="SM00434">
    <property type="entry name" value="TOP4c"/>
    <property type="match status" value="1"/>
</dbReference>
<dbReference type="HAMAP" id="MF_01897">
    <property type="entry name" value="GyrA"/>
    <property type="match status" value="1"/>
</dbReference>
<dbReference type="CDD" id="cd00187">
    <property type="entry name" value="TOP4c"/>
    <property type="match status" value="1"/>
</dbReference>
<reference evidence="12 13" key="1">
    <citation type="journal article" date="2016" name="Nat. Commun.">
        <title>Thousands of microbial genomes shed light on interconnected biogeochemical processes in an aquifer system.</title>
        <authorList>
            <person name="Anantharaman K."/>
            <person name="Brown C.T."/>
            <person name="Hug L.A."/>
            <person name="Sharon I."/>
            <person name="Castelle C.J."/>
            <person name="Probst A.J."/>
            <person name="Thomas B.C."/>
            <person name="Singh A."/>
            <person name="Wilkins M.J."/>
            <person name="Karaoz U."/>
            <person name="Brodie E.L."/>
            <person name="Williams K.H."/>
            <person name="Hubbard S.S."/>
            <person name="Banfield J.F."/>
        </authorList>
    </citation>
    <scope>NUCLEOTIDE SEQUENCE [LARGE SCALE GENOMIC DNA]</scope>
</reference>
<keyword evidence="4 9" id="KW-0067">ATP-binding</keyword>
<dbReference type="GO" id="GO:0005694">
    <property type="term" value="C:chromosome"/>
    <property type="evidence" value="ECO:0007669"/>
    <property type="project" value="InterPro"/>
</dbReference>
<evidence type="ECO:0000256" key="10">
    <source>
        <dbReference type="PROSITE-ProRule" id="PRU01384"/>
    </source>
</evidence>
<evidence type="ECO:0000256" key="9">
    <source>
        <dbReference type="HAMAP-Rule" id="MF_01897"/>
    </source>
</evidence>
<keyword evidence="5 9" id="KW-0799">Topoisomerase</keyword>
<dbReference type="SUPFAM" id="SSF101904">
    <property type="entry name" value="GyrA/ParC C-terminal domain-like"/>
    <property type="match status" value="1"/>
</dbReference>
<protein>
    <recommendedName>
        <fullName evidence="9">DNA gyrase subunit A</fullName>
        <ecNumber evidence="9">5.6.2.2</ecNumber>
    </recommendedName>
</protein>
<evidence type="ECO:0000256" key="4">
    <source>
        <dbReference type="ARBA" id="ARBA00022840"/>
    </source>
</evidence>
<dbReference type="NCBIfam" id="TIGR01063">
    <property type="entry name" value="gyrA"/>
    <property type="match status" value="1"/>
</dbReference>
<organism evidence="12 13">
    <name type="scientific">Candidatus Woykebacteria bacterium RBG_16_43_9</name>
    <dbReference type="NCBI Taxonomy" id="1802596"/>
    <lineage>
        <taxon>Bacteria</taxon>
        <taxon>Candidatus Woykeibacteriota</taxon>
    </lineage>
</organism>
<evidence type="ECO:0000256" key="8">
    <source>
        <dbReference type="ARBA" id="ARBA00063644"/>
    </source>
</evidence>
<dbReference type="PROSITE" id="PS52040">
    <property type="entry name" value="TOPO_IIA"/>
    <property type="match status" value="1"/>
</dbReference>
<dbReference type="InterPro" id="IPR006691">
    <property type="entry name" value="GyrA/parC_rep"/>
</dbReference>
<dbReference type="FunFam" id="3.30.1360.40:FF:000002">
    <property type="entry name" value="DNA gyrase subunit A"/>
    <property type="match status" value="1"/>
</dbReference>
<dbReference type="InterPro" id="IPR002205">
    <property type="entry name" value="Topo_IIA_dom_A"/>
</dbReference>
<dbReference type="Gene3D" id="2.120.10.90">
    <property type="entry name" value="DNA gyrase/topoisomerase IV, subunit A, C-terminal"/>
    <property type="match status" value="1"/>
</dbReference>